<dbReference type="Gene3D" id="1.10.8.270">
    <property type="entry name" value="putative rabgap domain of human tbc1 domain family member 14 like domains"/>
    <property type="match status" value="1"/>
</dbReference>
<dbReference type="Gene3D" id="1.10.472.80">
    <property type="entry name" value="Ypt/Rab-GAP domain of gyp1p, domain 3"/>
    <property type="match status" value="1"/>
</dbReference>
<feature type="domain" description="Rab-GAP TBC" evidence="3">
    <location>
        <begin position="156"/>
        <end position="349"/>
    </location>
</feature>
<keyword evidence="4" id="KW-1185">Reference proteome</keyword>
<dbReference type="SMART" id="SM00164">
    <property type="entry name" value="TBC"/>
    <property type="match status" value="1"/>
</dbReference>
<dbReference type="GO" id="GO:0031267">
    <property type="term" value="F:small GTPase binding"/>
    <property type="evidence" value="ECO:0007669"/>
    <property type="project" value="TreeGrafter"/>
</dbReference>
<dbReference type="PANTHER" id="PTHR47219">
    <property type="entry name" value="RAB GTPASE-ACTIVATING PROTEIN 1-LIKE"/>
    <property type="match status" value="1"/>
</dbReference>
<dbReference type="InterPro" id="IPR035969">
    <property type="entry name" value="Rab-GAP_TBC_sf"/>
</dbReference>
<dbReference type="GO" id="GO:0005096">
    <property type="term" value="F:GTPase activator activity"/>
    <property type="evidence" value="ECO:0007669"/>
    <property type="project" value="UniProtKB-KW"/>
</dbReference>
<dbReference type="WBParaSite" id="MBELARI_LOCUS10606">
    <property type="protein sequence ID" value="MBELARI_LOCUS10606"/>
    <property type="gene ID" value="MBELARI_LOCUS10606"/>
</dbReference>
<feature type="region of interest" description="Disordered" evidence="2">
    <location>
        <begin position="51"/>
        <end position="81"/>
    </location>
</feature>
<dbReference type="InterPro" id="IPR000195">
    <property type="entry name" value="Rab-GAP-TBC_dom"/>
</dbReference>
<reference evidence="5" key="1">
    <citation type="submission" date="2024-02" db="UniProtKB">
        <authorList>
            <consortium name="WormBaseParasite"/>
        </authorList>
    </citation>
    <scope>IDENTIFICATION</scope>
</reference>
<dbReference type="FunFam" id="1.10.10.750:FF:000001">
    <property type="entry name" value="TBC1 domain family member 10A"/>
    <property type="match status" value="1"/>
</dbReference>
<dbReference type="GO" id="GO:0005886">
    <property type="term" value="C:plasma membrane"/>
    <property type="evidence" value="ECO:0007669"/>
    <property type="project" value="UniProtKB-ARBA"/>
</dbReference>
<name>A0AAF3E9M6_9BILA</name>
<dbReference type="FunFam" id="1.10.472.80:FF:000008">
    <property type="entry name" value="TBC1 domain family member 10A"/>
    <property type="match status" value="1"/>
</dbReference>
<protein>
    <submittedName>
        <fullName evidence="5">Rab-GAP TBC domain-containing protein</fullName>
    </submittedName>
</protein>
<evidence type="ECO:0000256" key="1">
    <source>
        <dbReference type="ARBA" id="ARBA00022468"/>
    </source>
</evidence>
<evidence type="ECO:0000256" key="2">
    <source>
        <dbReference type="SAM" id="MobiDB-lite"/>
    </source>
</evidence>
<proteinExistence type="predicted"/>
<dbReference type="Proteomes" id="UP000887575">
    <property type="component" value="Unassembled WGS sequence"/>
</dbReference>
<organism evidence="4 5">
    <name type="scientific">Mesorhabditis belari</name>
    <dbReference type="NCBI Taxonomy" id="2138241"/>
    <lineage>
        <taxon>Eukaryota</taxon>
        <taxon>Metazoa</taxon>
        <taxon>Ecdysozoa</taxon>
        <taxon>Nematoda</taxon>
        <taxon>Chromadorea</taxon>
        <taxon>Rhabditida</taxon>
        <taxon>Rhabditina</taxon>
        <taxon>Rhabditomorpha</taxon>
        <taxon>Rhabditoidea</taxon>
        <taxon>Rhabditidae</taxon>
        <taxon>Mesorhabditinae</taxon>
        <taxon>Mesorhabditis</taxon>
    </lineage>
</organism>
<sequence length="432" mass="50330">MESEGLTNEQPSTSYNGDEHVNNWGSLGNSHDNEHSSIPIAEICPTFEEEIFPYKKQRPERAGETQSQQGSQSTRHDSREDDNFVAEDDAEGIGPTFPPTDAFGFIRKPEQIDNNRPRIDMPTLHRREKKWIEMLENWRYYMDDKFDKVRSRCRKGIPPALRGRAWKYLSGAAYQMEVSNNQYVFDYLQRQPGDPKFVDEIMKDLNRQFPEHELFARTGKYAQGGKEDLFELLKCWTVLHPEEGYCQGQAPVASVLLMHMPLKDAFYCFVQVCHKYLQGYYSAGLEAVQIDGDILNQLLKEKSKNSYRHLKKNHVEPVLYMIEWFMCVYCRSLPWPTVLRIWDMFFCEGVKILFKVAIVILRGVLGTNDQCKAHPDLHSIVIGLKNLPNQVTNEDTLVKKVCELEIDDVAMERLHYQAMKLRQMRQNGKRNF</sequence>
<dbReference type="PANTHER" id="PTHR47219:SF4">
    <property type="entry name" value="TBC1 DOMAIN FAMILY MEMBER 10A"/>
    <property type="match status" value="1"/>
</dbReference>
<evidence type="ECO:0000259" key="3">
    <source>
        <dbReference type="PROSITE" id="PS50086"/>
    </source>
</evidence>
<dbReference type="AlphaFoldDB" id="A0AAF3E9M6"/>
<dbReference type="InterPro" id="IPR050302">
    <property type="entry name" value="Rab_GAP_TBC_domain"/>
</dbReference>
<dbReference type="SUPFAM" id="SSF47923">
    <property type="entry name" value="Ypt/Rab-GAP domain of gyp1p"/>
    <property type="match status" value="2"/>
</dbReference>
<dbReference type="Gene3D" id="1.10.10.750">
    <property type="entry name" value="Ypt/Rab-GAP domain of gyp1p, domain 1"/>
    <property type="match status" value="1"/>
</dbReference>
<feature type="region of interest" description="Disordered" evidence="2">
    <location>
        <begin position="1"/>
        <end position="36"/>
    </location>
</feature>
<keyword evidence="1" id="KW-0343">GTPase activation</keyword>
<dbReference type="Pfam" id="PF00566">
    <property type="entry name" value="RabGAP-TBC"/>
    <property type="match status" value="1"/>
</dbReference>
<accession>A0AAF3E9M6</accession>
<dbReference type="FunFam" id="1.10.8.270:FF:000007">
    <property type="entry name" value="TBC1 domain family member 10A"/>
    <property type="match status" value="1"/>
</dbReference>
<dbReference type="PROSITE" id="PS50086">
    <property type="entry name" value="TBC_RABGAP"/>
    <property type="match status" value="1"/>
</dbReference>
<evidence type="ECO:0000313" key="5">
    <source>
        <dbReference type="WBParaSite" id="MBELARI_LOCUS10606"/>
    </source>
</evidence>
<feature type="compositionally biased region" description="Polar residues" evidence="2">
    <location>
        <begin position="1"/>
        <end position="16"/>
    </location>
</feature>
<evidence type="ECO:0000313" key="4">
    <source>
        <dbReference type="Proteomes" id="UP000887575"/>
    </source>
</evidence>